<dbReference type="Proteomes" id="UP000281406">
    <property type="component" value="Unassembled WGS sequence"/>
</dbReference>
<accession>A0A3N0YLN7</accession>
<proteinExistence type="predicted"/>
<comment type="caution">
    <text evidence="2">The sequence shown here is derived from an EMBL/GenBank/DDBJ whole genome shotgun (WGS) entry which is preliminary data.</text>
</comment>
<evidence type="ECO:0000313" key="3">
    <source>
        <dbReference type="Proteomes" id="UP000281406"/>
    </source>
</evidence>
<name>A0A3N0YLN7_ANAGA</name>
<gene>
    <name evidence="2" type="ORF">DPX16_18872</name>
</gene>
<reference evidence="2 3" key="1">
    <citation type="submission" date="2018-10" db="EMBL/GenBank/DDBJ databases">
        <title>Genome assembly for a Yunnan-Guizhou Plateau 3E fish, Anabarilius grahami (Regan), and its evolutionary and genetic applications.</title>
        <authorList>
            <person name="Jiang W."/>
        </authorList>
    </citation>
    <scope>NUCLEOTIDE SEQUENCE [LARGE SCALE GENOMIC DNA]</scope>
    <source>
        <strain evidence="2">AG-KIZ</strain>
        <tissue evidence="2">Muscle</tissue>
    </source>
</reference>
<sequence length="111" mass="11832">MAASDGAQTRPAGQRPSKGKKKREHTEAGGALALDCRESGQLAIQQEVRRLIRQREPPLGQRSQRSVGTWLDPLCALGTLEDSAHQAAVDLSSGGTVCHGVILTNPKDSIH</sequence>
<organism evidence="2 3">
    <name type="scientific">Anabarilius grahami</name>
    <name type="common">Kanglang fish</name>
    <name type="synonym">Barilius grahami</name>
    <dbReference type="NCBI Taxonomy" id="495550"/>
    <lineage>
        <taxon>Eukaryota</taxon>
        <taxon>Metazoa</taxon>
        <taxon>Chordata</taxon>
        <taxon>Craniata</taxon>
        <taxon>Vertebrata</taxon>
        <taxon>Euteleostomi</taxon>
        <taxon>Actinopterygii</taxon>
        <taxon>Neopterygii</taxon>
        <taxon>Teleostei</taxon>
        <taxon>Ostariophysi</taxon>
        <taxon>Cypriniformes</taxon>
        <taxon>Xenocyprididae</taxon>
        <taxon>Xenocypridinae</taxon>
        <taxon>Xenocypridinae incertae sedis</taxon>
        <taxon>Anabarilius</taxon>
    </lineage>
</organism>
<dbReference type="AlphaFoldDB" id="A0A3N0YLN7"/>
<protein>
    <submittedName>
        <fullName evidence="2">Uncharacterized protein</fullName>
    </submittedName>
</protein>
<feature type="region of interest" description="Disordered" evidence="1">
    <location>
        <begin position="1"/>
        <end position="33"/>
    </location>
</feature>
<dbReference type="EMBL" id="RJVU01036043">
    <property type="protein sequence ID" value="ROL47074.1"/>
    <property type="molecule type" value="Genomic_DNA"/>
</dbReference>
<evidence type="ECO:0000313" key="2">
    <source>
        <dbReference type="EMBL" id="ROL47074.1"/>
    </source>
</evidence>
<keyword evidence="3" id="KW-1185">Reference proteome</keyword>
<evidence type="ECO:0000256" key="1">
    <source>
        <dbReference type="SAM" id="MobiDB-lite"/>
    </source>
</evidence>